<dbReference type="PANTHER" id="PTHR38797">
    <property type="entry name" value="NUCLEAR PORE COMPLEX PROTEIN NUP85-RELATED"/>
    <property type="match status" value="1"/>
</dbReference>
<evidence type="ECO:0000313" key="2">
    <source>
        <dbReference type="Proteomes" id="UP001610563"/>
    </source>
</evidence>
<dbReference type="Proteomes" id="UP001610563">
    <property type="component" value="Unassembled WGS sequence"/>
</dbReference>
<gene>
    <name evidence="1" type="ORF">BJX66DRAFT_336988</name>
</gene>
<reference evidence="1 2" key="1">
    <citation type="submission" date="2024-07" db="EMBL/GenBank/DDBJ databases">
        <title>Section-level genome sequencing and comparative genomics of Aspergillus sections Usti and Cavernicolus.</title>
        <authorList>
            <consortium name="Lawrence Berkeley National Laboratory"/>
            <person name="Nybo J.L."/>
            <person name="Vesth T.C."/>
            <person name="Theobald S."/>
            <person name="Frisvad J.C."/>
            <person name="Larsen T.O."/>
            <person name="Kjaerboelling I."/>
            <person name="Rothschild-Mancinelli K."/>
            <person name="Lyhne E.K."/>
            <person name="Kogle M.E."/>
            <person name="Barry K."/>
            <person name="Clum A."/>
            <person name="Na H."/>
            <person name="Ledsgaard L."/>
            <person name="Lin J."/>
            <person name="Lipzen A."/>
            <person name="Kuo A."/>
            <person name="Riley R."/>
            <person name="Mondo S."/>
            <person name="Labutti K."/>
            <person name="Haridas S."/>
            <person name="Pangalinan J."/>
            <person name="Salamov A.A."/>
            <person name="Simmons B.A."/>
            <person name="Magnuson J.K."/>
            <person name="Chen J."/>
            <person name="Drula E."/>
            <person name="Henrissat B."/>
            <person name="Wiebenga A."/>
            <person name="Lubbers R.J."/>
            <person name="Gomes A.C."/>
            <person name="Makela M.R."/>
            <person name="Stajich J."/>
            <person name="Grigoriev I.V."/>
            <person name="Mortensen U.H."/>
            <person name="De Vries R.P."/>
            <person name="Baker S.E."/>
            <person name="Andersen M.R."/>
        </authorList>
    </citation>
    <scope>NUCLEOTIDE SEQUENCE [LARGE SCALE GENOMIC DNA]</scope>
    <source>
        <strain evidence="1 2">CBS 209.92</strain>
    </source>
</reference>
<dbReference type="EMBL" id="JBFTWV010000035">
    <property type="protein sequence ID" value="KAL2795428.1"/>
    <property type="molecule type" value="Genomic_DNA"/>
</dbReference>
<sequence length="334" mass="38548">MPLTQSTPSLKYEGHPLVIELPPEATPQTSKRSIGKLLKKAHPRNLQPILRRISGVGNVNRRLELAQILREFLGVGNTQTIDQAGMQILRMFERYRPKVILIDRARQSDTLYVFEYLAGQIPFDDIAHVKLARLAERLSRSYCFPKRHQWEPNDPGATSARDTQNLAAVQQAEEDGFRLPNLNAFYARLTAYQNPDSSPYFMVRMLRDTLEPPLTGEPRVSAHMSDVHVRSAAQYILWNGHILFNKMDAGLAFNQPSSDFVTGGGQQPHSGLTLARWVFWRRAFQTIQHNTGYQIETRSHGYPRFGFAWWFQHEYTWSFEFAWSFQLTWSFCFA</sequence>
<dbReference type="InterPro" id="IPR053204">
    <property type="entry name" value="Oxopyrrolidines_Biosynth-assoc"/>
</dbReference>
<organism evidence="1 2">
    <name type="scientific">Aspergillus keveii</name>
    <dbReference type="NCBI Taxonomy" id="714993"/>
    <lineage>
        <taxon>Eukaryota</taxon>
        <taxon>Fungi</taxon>
        <taxon>Dikarya</taxon>
        <taxon>Ascomycota</taxon>
        <taxon>Pezizomycotina</taxon>
        <taxon>Eurotiomycetes</taxon>
        <taxon>Eurotiomycetidae</taxon>
        <taxon>Eurotiales</taxon>
        <taxon>Aspergillaceae</taxon>
        <taxon>Aspergillus</taxon>
        <taxon>Aspergillus subgen. Nidulantes</taxon>
    </lineage>
</organism>
<dbReference type="InterPro" id="IPR022085">
    <property type="entry name" value="OpdG"/>
</dbReference>
<comment type="caution">
    <text evidence="1">The sequence shown here is derived from an EMBL/GenBank/DDBJ whole genome shotgun (WGS) entry which is preliminary data.</text>
</comment>
<name>A0ABR4G8T3_9EURO</name>
<keyword evidence="2" id="KW-1185">Reference proteome</keyword>
<proteinExistence type="predicted"/>
<evidence type="ECO:0000313" key="1">
    <source>
        <dbReference type="EMBL" id="KAL2795428.1"/>
    </source>
</evidence>
<accession>A0ABR4G8T3</accession>
<dbReference type="Pfam" id="PF12311">
    <property type="entry name" value="DUF3632"/>
    <property type="match status" value="1"/>
</dbReference>
<protein>
    <submittedName>
        <fullName evidence="1">Uncharacterized protein</fullName>
    </submittedName>
</protein>
<dbReference type="PANTHER" id="PTHR38797:SF4">
    <property type="entry name" value="NUCLEAR PORE COMPLEX PROTEIN NUP85"/>
    <property type="match status" value="1"/>
</dbReference>